<name>A0AAE1IS68_9FABA</name>
<dbReference type="PANTHER" id="PTHR35274">
    <property type="entry name" value="E6-LIKE PROTEIN"/>
    <property type="match status" value="1"/>
</dbReference>
<reference evidence="3" key="1">
    <citation type="submission" date="2023-10" db="EMBL/GenBank/DDBJ databases">
        <title>Chromosome-level genome of the transformable northern wattle, Acacia crassicarpa.</title>
        <authorList>
            <person name="Massaro I."/>
            <person name="Sinha N.R."/>
            <person name="Poethig S."/>
            <person name="Leichty A.R."/>
        </authorList>
    </citation>
    <scope>NUCLEOTIDE SEQUENCE</scope>
    <source>
        <strain evidence="3">Acra3RX</strain>
        <tissue evidence="3">Leaf</tissue>
    </source>
</reference>
<gene>
    <name evidence="3" type="ORF">QN277_008530</name>
</gene>
<proteinExistence type="predicted"/>
<dbReference type="PANTHER" id="PTHR35274:SF5">
    <property type="entry name" value="PROTEIN E6-LIKE"/>
    <property type="match status" value="1"/>
</dbReference>
<keyword evidence="2" id="KW-0732">Signal</keyword>
<feature type="signal peptide" evidence="2">
    <location>
        <begin position="1"/>
        <end position="28"/>
    </location>
</feature>
<feature type="compositionally biased region" description="Low complexity" evidence="1">
    <location>
        <begin position="63"/>
        <end position="90"/>
    </location>
</feature>
<evidence type="ECO:0000313" key="3">
    <source>
        <dbReference type="EMBL" id="KAK4255542.1"/>
    </source>
</evidence>
<evidence type="ECO:0000256" key="2">
    <source>
        <dbReference type="SAM" id="SignalP"/>
    </source>
</evidence>
<accession>A0AAE1IS68</accession>
<feature type="region of interest" description="Disordered" evidence="1">
    <location>
        <begin position="144"/>
        <end position="167"/>
    </location>
</feature>
<comment type="caution">
    <text evidence="3">The sequence shown here is derived from an EMBL/GenBank/DDBJ whole genome shotgun (WGS) entry which is preliminary data.</text>
</comment>
<feature type="region of interest" description="Disordered" evidence="1">
    <location>
        <begin position="47"/>
        <end position="125"/>
    </location>
</feature>
<feature type="chain" id="PRO_5042078213" description="Protein E6-like" evidence="2">
    <location>
        <begin position="29"/>
        <end position="293"/>
    </location>
</feature>
<evidence type="ECO:0008006" key="5">
    <source>
        <dbReference type="Google" id="ProtNLM"/>
    </source>
</evidence>
<sequence length="293" mass="33794">MTSHNLSSFFFLLIAFVLLILSPHQTQAREGKFFSFFSHFSTTSHKLKSHHPHSPSPSPSPSPSSSESIAATPESILAAPAPAPESSTEAGTTPVPSPADQSEFRDRGDGYGLYGTTSFENNNDNHESFKKGFGTKLYSNYNNNNNKELYRNSYNNNNNQEYYSNDHRTNNYYEDSYYSANNNNKNNDRYSYKNNNNFYDNNNGYNGGYERKREGMSDTRFVENGKYFYDLNQNHHYEVEGYKPTGRGSTTYTENNNYGGSYYENNNNYRKYPNEFDTMEEYEKQQEKQGYVP</sequence>
<dbReference type="Proteomes" id="UP001293593">
    <property type="component" value="Unassembled WGS sequence"/>
</dbReference>
<feature type="region of interest" description="Disordered" evidence="1">
    <location>
        <begin position="272"/>
        <end position="293"/>
    </location>
</feature>
<dbReference type="EMBL" id="JAWXYG010000013">
    <property type="protein sequence ID" value="KAK4255542.1"/>
    <property type="molecule type" value="Genomic_DNA"/>
</dbReference>
<dbReference type="AlphaFoldDB" id="A0AAE1IS68"/>
<evidence type="ECO:0000313" key="4">
    <source>
        <dbReference type="Proteomes" id="UP001293593"/>
    </source>
</evidence>
<feature type="compositionally biased region" description="Low complexity" evidence="1">
    <location>
        <begin position="144"/>
        <end position="163"/>
    </location>
</feature>
<dbReference type="InterPro" id="IPR040290">
    <property type="entry name" value="Prot_E6-like"/>
</dbReference>
<evidence type="ECO:0000256" key="1">
    <source>
        <dbReference type="SAM" id="MobiDB-lite"/>
    </source>
</evidence>
<protein>
    <recommendedName>
        <fullName evidence="5">Protein E6-like</fullName>
    </recommendedName>
</protein>
<keyword evidence="4" id="KW-1185">Reference proteome</keyword>
<organism evidence="3 4">
    <name type="scientific">Acacia crassicarpa</name>
    <name type="common">northern wattle</name>
    <dbReference type="NCBI Taxonomy" id="499986"/>
    <lineage>
        <taxon>Eukaryota</taxon>
        <taxon>Viridiplantae</taxon>
        <taxon>Streptophyta</taxon>
        <taxon>Embryophyta</taxon>
        <taxon>Tracheophyta</taxon>
        <taxon>Spermatophyta</taxon>
        <taxon>Magnoliopsida</taxon>
        <taxon>eudicotyledons</taxon>
        <taxon>Gunneridae</taxon>
        <taxon>Pentapetalae</taxon>
        <taxon>rosids</taxon>
        <taxon>fabids</taxon>
        <taxon>Fabales</taxon>
        <taxon>Fabaceae</taxon>
        <taxon>Caesalpinioideae</taxon>
        <taxon>mimosoid clade</taxon>
        <taxon>Acacieae</taxon>
        <taxon>Acacia</taxon>
    </lineage>
</organism>